<comment type="caution">
    <text evidence="1">The sequence shown here is derived from an EMBL/GenBank/DDBJ whole genome shotgun (WGS) entry which is preliminary data.</text>
</comment>
<proteinExistence type="predicted"/>
<dbReference type="SUPFAM" id="SSF57938">
    <property type="entry name" value="DnaJ/Hsp40 cysteine-rich domain"/>
    <property type="match status" value="1"/>
</dbReference>
<accession>A0A0F9HIF2</accession>
<dbReference type="InterPro" id="IPR036410">
    <property type="entry name" value="HSP_DnaJ_Cys-rich_dom_sf"/>
</dbReference>
<evidence type="ECO:0000313" key="1">
    <source>
        <dbReference type="EMBL" id="KKM02912.1"/>
    </source>
</evidence>
<sequence>MSDQRMQPARVVIERRGDESIEWSTEDGLRGISMAPFGVIGEFEGKEVRQQMVSWYEISKFTIYDLDFRSEESGAVQICNRCTGTGLVDRGAERCPDCDGFGHVRPS</sequence>
<protein>
    <submittedName>
        <fullName evidence="1">Uncharacterized protein</fullName>
    </submittedName>
</protein>
<name>A0A0F9HIF2_9ZZZZ</name>
<dbReference type="AlphaFoldDB" id="A0A0F9HIF2"/>
<dbReference type="Gene3D" id="6.20.20.10">
    <property type="match status" value="1"/>
</dbReference>
<organism evidence="1">
    <name type="scientific">marine sediment metagenome</name>
    <dbReference type="NCBI Taxonomy" id="412755"/>
    <lineage>
        <taxon>unclassified sequences</taxon>
        <taxon>metagenomes</taxon>
        <taxon>ecological metagenomes</taxon>
    </lineage>
</organism>
<gene>
    <name evidence="1" type="ORF">LCGC14_1779660</name>
</gene>
<dbReference type="EMBL" id="LAZR01016808">
    <property type="protein sequence ID" value="KKM02912.1"/>
    <property type="molecule type" value="Genomic_DNA"/>
</dbReference>
<reference evidence="1" key="1">
    <citation type="journal article" date="2015" name="Nature">
        <title>Complex archaea that bridge the gap between prokaryotes and eukaryotes.</title>
        <authorList>
            <person name="Spang A."/>
            <person name="Saw J.H."/>
            <person name="Jorgensen S.L."/>
            <person name="Zaremba-Niedzwiedzka K."/>
            <person name="Martijn J."/>
            <person name="Lind A.E."/>
            <person name="van Eijk R."/>
            <person name="Schleper C."/>
            <person name="Guy L."/>
            <person name="Ettema T.J."/>
        </authorList>
    </citation>
    <scope>NUCLEOTIDE SEQUENCE</scope>
</reference>